<feature type="domain" description="J" evidence="2">
    <location>
        <begin position="6"/>
        <end position="73"/>
    </location>
</feature>
<sequence length="200" mass="23461">MSAVLDPFGTLGLAPTATKAEVTKAYRKLALQNHPDKAGPSDANEEKMKEINNAFELINEKNLYDTAEYEKFRCHVPEEDMAGEPGSYMYTEGGYEEGGYTWWAYTPPTKPWATHHENDYEWWAQEPEPEDPWADREPPKESSMRLEEDLDRGGTDRFAANNDRMKRMDIDDFIRAMREQEIREEWRKDKERRSNKEDKD</sequence>
<feature type="region of interest" description="Disordered" evidence="1">
    <location>
        <begin position="126"/>
        <end position="163"/>
    </location>
</feature>
<comment type="caution">
    <text evidence="3">The sequence shown here is derived from an EMBL/GenBank/DDBJ whole genome shotgun (WGS) entry which is preliminary data.</text>
</comment>
<dbReference type="Pfam" id="PF00226">
    <property type="entry name" value="DnaJ"/>
    <property type="match status" value="1"/>
</dbReference>
<dbReference type="InterPro" id="IPR001623">
    <property type="entry name" value="DnaJ_domain"/>
</dbReference>
<accession>A0ABR0RTU8</accession>
<dbReference type="PANTHER" id="PTHR24074">
    <property type="entry name" value="CO-CHAPERONE PROTEIN DJLA"/>
    <property type="match status" value="1"/>
</dbReference>
<dbReference type="Gene3D" id="1.10.287.110">
    <property type="entry name" value="DnaJ domain"/>
    <property type="match status" value="1"/>
</dbReference>
<dbReference type="PRINTS" id="PR00625">
    <property type="entry name" value="JDOMAIN"/>
</dbReference>
<name>A0ABR0RTU8_9EURO</name>
<dbReference type="CDD" id="cd06257">
    <property type="entry name" value="DnaJ"/>
    <property type="match status" value="1"/>
</dbReference>
<evidence type="ECO:0000313" key="4">
    <source>
        <dbReference type="Proteomes" id="UP001334248"/>
    </source>
</evidence>
<dbReference type="PROSITE" id="PS50076">
    <property type="entry name" value="DNAJ_2"/>
    <property type="match status" value="1"/>
</dbReference>
<dbReference type="InterPro" id="IPR036869">
    <property type="entry name" value="J_dom_sf"/>
</dbReference>
<gene>
    <name evidence="3" type="ORF">PMZ80_004691</name>
</gene>
<keyword evidence="4" id="KW-1185">Reference proteome</keyword>
<evidence type="ECO:0000313" key="3">
    <source>
        <dbReference type="EMBL" id="KAK5943683.1"/>
    </source>
</evidence>
<proteinExistence type="predicted"/>
<dbReference type="InterPro" id="IPR050817">
    <property type="entry name" value="DjlA_DnaK_co-chaperone"/>
</dbReference>
<dbReference type="Proteomes" id="UP001334248">
    <property type="component" value="Unassembled WGS sequence"/>
</dbReference>
<dbReference type="RefSeq" id="XP_064731773.1">
    <property type="nucleotide sequence ID" value="XM_064873115.1"/>
</dbReference>
<dbReference type="EMBL" id="JAVHJV010000004">
    <property type="protein sequence ID" value="KAK5943683.1"/>
    <property type="molecule type" value="Genomic_DNA"/>
</dbReference>
<evidence type="ECO:0000259" key="2">
    <source>
        <dbReference type="PROSITE" id="PS50076"/>
    </source>
</evidence>
<reference evidence="3 4" key="1">
    <citation type="journal article" date="2023" name="Res Sq">
        <title>Genomic and morphological characterization of Knufia obscura isolated from the Mars 2020 spacecraft assembly facility.</title>
        <authorList>
            <person name="Chander A.M."/>
            <person name="Teixeira M.M."/>
            <person name="Singh N.K."/>
            <person name="Williams M.P."/>
            <person name="Parker C.W."/>
            <person name="Leo P."/>
            <person name="Stajich J.E."/>
            <person name="Torok T."/>
            <person name="Tighe S."/>
            <person name="Mason C.E."/>
            <person name="Venkateswaran K."/>
        </authorList>
    </citation>
    <scope>NUCLEOTIDE SEQUENCE [LARGE SCALE GENOMIC DNA]</scope>
    <source>
        <strain evidence="3 4">CCFEE 5817</strain>
    </source>
</reference>
<dbReference type="SUPFAM" id="SSF46565">
    <property type="entry name" value="Chaperone J-domain"/>
    <property type="match status" value="1"/>
</dbReference>
<feature type="compositionally biased region" description="Basic and acidic residues" evidence="1">
    <location>
        <begin position="133"/>
        <end position="155"/>
    </location>
</feature>
<dbReference type="SMART" id="SM00271">
    <property type="entry name" value="DnaJ"/>
    <property type="match status" value="1"/>
</dbReference>
<dbReference type="GeneID" id="89998140"/>
<protein>
    <recommendedName>
        <fullName evidence="2">J domain-containing protein</fullName>
    </recommendedName>
</protein>
<evidence type="ECO:0000256" key="1">
    <source>
        <dbReference type="SAM" id="MobiDB-lite"/>
    </source>
</evidence>
<organism evidence="3 4">
    <name type="scientific">Knufia obscura</name>
    <dbReference type="NCBI Taxonomy" id="1635080"/>
    <lineage>
        <taxon>Eukaryota</taxon>
        <taxon>Fungi</taxon>
        <taxon>Dikarya</taxon>
        <taxon>Ascomycota</taxon>
        <taxon>Pezizomycotina</taxon>
        <taxon>Eurotiomycetes</taxon>
        <taxon>Chaetothyriomycetidae</taxon>
        <taxon>Chaetothyriales</taxon>
        <taxon>Trichomeriaceae</taxon>
        <taxon>Knufia</taxon>
    </lineage>
</organism>